<dbReference type="Proteomes" id="UP000236291">
    <property type="component" value="Unassembled WGS sequence"/>
</dbReference>
<reference evidence="1 2" key="2">
    <citation type="journal article" date="2017" name="Front. Plant Sci.">
        <title>Gene Classification and Mining of Molecular Markers Useful in Red Clover (Trifolium pratense) Breeding.</title>
        <authorList>
            <person name="Istvanek J."/>
            <person name="Dluhosova J."/>
            <person name="Dluhos P."/>
            <person name="Patkova L."/>
            <person name="Nedelnik J."/>
            <person name="Repkova J."/>
        </authorList>
    </citation>
    <scope>NUCLEOTIDE SEQUENCE [LARGE SCALE GENOMIC DNA]</scope>
    <source>
        <strain evidence="2">cv. Tatra</strain>
        <tissue evidence="1">Young leaves</tissue>
    </source>
</reference>
<accession>A0A2K3KUP3</accession>
<sequence>RTWRLERRVQPCVHDLDCGFS</sequence>
<evidence type="ECO:0000313" key="1">
    <source>
        <dbReference type="EMBL" id="PNX70003.1"/>
    </source>
</evidence>
<protein>
    <submittedName>
        <fullName evidence="1">Uncharacterized protein</fullName>
    </submittedName>
</protein>
<name>A0A2K3KUP3_TRIPR</name>
<organism evidence="1 2">
    <name type="scientific">Trifolium pratense</name>
    <name type="common">Red clover</name>
    <dbReference type="NCBI Taxonomy" id="57577"/>
    <lineage>
        <taxon>Eukaryota</taxon>
        <taxon>Viridiplantae</taxon>
        <taxon>Streptophyta</taxon>
        <taxon>Embryophyta</taxon>
        <taxon>Tracheophyta</taxon>
        <taxon>Spermatophyta</taxon>
        <taxon>Magnoliopsida</taxon>
        <taxon>eudicotyledons</taxon>
        <taxon>Gunneridae</taxon>
        <taxon>Pentapetalae</taxon>
        <taxon>rosids</taxon>
        <taxon>fabids</taxon>
        <taxon>Fabales</taxon>
        <taxon>Fabaceae</taxon>
        <taxon>Papilionoideae</taxon>
        <taxon>50 kb inversion clade</taxon>
        <taxon>NPAAA clade</taxon>
        <taxon>Hologalegina</taxon>
        <taxon>IRL clade</taxon>
        <taxon>Trifolieae</taxon>
        <taxon>Trifolium</taxon>
    </lineage>
</organism>
<feature type="non-terminal residue" evidence="1">
    <location>
        <position position="1"/>
    </location>
</feature>
<comment type="caution">
    <text evidence="1">The sequence shown here is derived from an EMBL/GenBank/DDBJ whole genome shotgun (WGS) entry which is preliminary data.</text>
</comment>
<dbReference type="AlphaFoldDB" id="A0A2K3KUP3"/>
<reference evidence="1 2" key="1">
    <citation type="journal article" date="2014" name="Am. J. Bot.">
        <title>Genome assembly and annotation for red clover (Trifolium pratense; Fabaceae).</title>
        <authorList>
            <person name="Istvanek J."/>
            <person name="Jaros M."/>
            <person name="Krenek A."/>
            <person name="Repkova J."/>
        </authorList>
    </citation>
    <scope>NUCLEOTIDE SEQUENCE [LARGE SCALE GENOMIC DNA]</scope>
    <source>
        <strain evidence="2">cv. Tatra</strain>
        <tissue evidence="1">Young leaves</tissue>
    </source>
</reference>
<gene>
    <name evidence="1" type="ORF">L195_g064689</name>
</gene>
<proteinExistence type="predicted"/>
<evidence type="ECO:0000313" key="2">
    <source>
        <dbReference type="Proteomes" id="UP000236291"/>
    </source>
</evidence>
<dbReference type="EMBL" id="ASHM01262509">
    <property type="protein sequence ID" value="PNX70003.1"/>
    <property type="molecule type" value="Genomic_DNA"/>
</dbReference>